<reference evidence="3" key="1">
    <citation type="submission" date="2023-10" db="EMBL/GenBank/DDBJ databases">
        <authorList>
            <person name="Chen Y."/>
            <person name="Shah S."/>
            <person name="Dougan E. K."/>
            <person name="Thang M."/>
            <person name="Chan C."/>
        </authorList>
    </citation>
    <scope>NUCLEOTIDE SEQUENCE [LARGE SCALE GENOMIC DNA]</scope>
</reference>
<dbReference type="EMBL" id="CAUYUJ010014662">
    <property type="protein sequence ID" value="CAK0844415.1"/>
    <property type="molecule type" value="Genomic_DNA"/>
</dbReference>
<keyword evidence="2" id="KW-0472">Membrane</keyword>
<evidence type="ECO:0000256" key="2">
    <source>
        <dbReference type="SAM" id="Phobius"/>
    </source>
</evidence>
<keyword evidence="4" id="KW-1185">Reference proteome</keyword>
<organism evidence="3 4">
    <name type="scientific">Prorocentrum cordatum</name>
    <dbReference type="NCBI Taxonomy" id="2364126"/>
    <lineage>
        <taxon>Eukaryota</taxon>
        <taxon>Sar</taxon>
        <taxon>Alveolata</taxon>
        <taxon>Dinophyceae</taxon>
        <taxon>Prorocentrales</taxon>
        <taxon>Prorocentraceae</taxon>
        <taxon>Prorocentrum</taxon>
    </lineage>
</organism>
<protein>
    <submittedName>
        <fullName evidence="3">Uncharacterized protein</fullName>
    </submittedName>
</protein>
<keyword evidence="2" id="KW-0812">Transmembrane</keyword>
<keyword evidence="2" id="KW-1133">Transmembrane helix</keyword>
<feature type="transmembrane region" description="Helical" evidence="2">
    <location>
        <begin position="27"/>
        <end position="49"/>
    </location>
</feature>
<accession>A0ABN9TF35</accession>
<feature type="region of interest" description="Disordered" evidence="1">
    <location>
        <begin position="69"/>
        <end position="88"/>
    </location>
</feature>
<sequence>MLRSTRRASSTWHCNAASDSRSTMSSLWSISSIMPVIFSASSGCFFAVAQTSLSPIICFCTEGGDRSERHRAQGRAAPPLHGRPSANKSHLYRLRESPNIIKGQMESDSISNARPEALTIAFVEEHVAKRVIFGNISAVNKAKCTSKFSHNSFSDFCTEYSCQLDRVFATCSNLLVVGQTLGTMEKHY</sequence>
<evidence type="ECO:0000313" key="3">
    <source>
        <dbReference type="EMBL" id="CAK0844415.1"/>
    </source>
</evidence>
<comment type="caution">
    <text evidence="3">The sequence shown here is derived from an EMBL/GenBank/DDBJ whole genome shotgun (WGS) entry which is preliminary data.</text>
</comment>
<dbReference type="Proteomes" id="UP001189429">
    <property type="component" value="Unassembled WGS sequence"/>
</dbReference>
<proteinExistence type="predicted"/>
<evidence type="ECO:0000256" key="1">
    <source>
        <dbReference type="SAM" id="MobiDB-lite"/>
    </source>
</evidence>
<evidence type="ECO:0000313" key="4">
    <source>
        <dbReference type="Proteomes" id="UP001189429"/>
    </source>
</evidence>
<gene>
    <name evidence="3" type="ORF">PCOR1329_LOCUS38506</name>
</gene>
<name>A0ABN9TF35_9DINO</name>